<feature type="compositionally biased region" description="Low complexity" evidence="1">
    <location>
        <begin position="122"/>
        <end position="131"/>
    </location>
</feature>
<sequence>MVCLPPAHAPLPVLTPHSSLSAIASDPAVDAPNSALYTGLCVYEVDDPSRKTSSGEAQDERDRLQKRVAELESVIRELKNKPHPRWVAGASAASSAGESSARPSLSAISTDAIRASPPLPSAPKSSPTSTANCSPSHSNRNSVLLSSTVSPYPSSHNSPFMGASTSHLPPSPSLADSSPLDTPSPLSLSSAVEPQHLSGGSCLQSDYDLSSMFTTCSTDKLAGEDPLFNEIWDRLIRENGCSTSRAGEHCGCLHDPANYNVVLELSLRLRKAADLLGRVPKHSPGAAPCAISQNIAELDRLASNTLGNMSAPPEPFAPFPMRERANTVPSCAALQYAGFGGARAAVPAPAPAQTLAPLQPWEYKSPPSYPSPPWDDSFMSWVPQRQ</sequence>
<proteinExistence type="predicted"/>
<dbReference type="HOGENOM" id="CLU_733765_0_0_1"/>
<feature type="region of interest" description="Disordered" evidence="1">
    <location>
        <begin position="76"/>
        <end position="193"/>
    </location>
</feature>
<feature type="compositionally biased region" description="Polar residues" evidence="1">
    <location>
        <begin position="132"/>
        <end position="167"/>
    </location>
</feature>
<dbReference type="OrthoDB" id="2269373at2759"/>
<accession>J4IAV7</accession>
<dbReference type="Proteomes" id="UP000006352">
    <property type="component" value="Unassembled WGS sequence"/>
</dbReference>
<gene>
    <name evidence="2" type="ORF">FIBRA_05718</name>
</gene>
<dbReference type="RefSeq" id="XP_012182864.1">
    <property type="nucleotide sequence ID" value="XM_012327474.1"/>
</dbReference>
<dbReference type="GeneID" id="24098492"/>
<reference evidence="2 3" key="1">
    <citation type="journal article" date="2012" name="Appl. Environ. Microbiol.">
        <title>Short-read sequencing for genomic analysis of the brown rot fungus Fibroporia radiculosa.</title>
        <authorList>
            <person name="Tang J.D."/>
            <person name="Perkins A.D."/>
            <person name="Sonstegard T.S."/>
            <person name="Schroeder S.G."/>
            <person name="Burgess S.C."/>
            <person name="Diehl S.V."/>
        </authorList>
    </citation>
    <scope>NUCLEOTIDE SEQUENCE [LARGE SCALE GENOMIC DNA]</scope>
    <source>
        <strain evidence="2 3">TFFH 294</strain>
    </source>
</reference>
<feature type="region of interest" description="Disordered" evidence="1">
    <location>
        <begin position="359"/>
        <end position="386"/>
    </location>
</feature>
<feature type="compositionally biased region" description="Low complexity" evidence="1">
    <location>
        <begin position="173"/>
        <end position="191"/>
    </location>
</feature>
<feature type="compositionally biased region" description="Low complexity" evidence="1">
    <location>
        <begin position="88"/>
        <end position="101"/>
    </location>
</feature>
<dbReference type="STRING" id="599839.J4IAV7"/>
<protein>
    <submittedName>
        <fullName evidence="2">Uncharacterized protein</fullName>
    </submittedName>
</protein>
<dbReference type="InParanoid" id="J4IAV7"/>
<name>J4IAV7_9APHY</name>
<organism evidence="2 3">
    <name type="scientific">Fibroporia radiculosa</name>
    <dbReference type="NCBI Taxonomy" id="599839"/>
    <lineage>
        <taxon>Eukaryota</taxon>
        <taxon>Fungi</taxon>
        <taxon>Dikarya</taxon>
        <taxon>Basidiomycota</taxon>
        <taxon>Agaricomycotina</taxon>
        <taxon>Agaricomycetes</taxon>
        <taxon>Polyporales</taxon>
        <taxon>Fibroporiaceae</taxon>
        <taxon>Fibroporia</taxon>
    </lineage>
</organism>
<evidence type="ECO:0000313" key="3">
    <source>
        <dbReference type="Proteomes" id="UP000006352"/>
    </source>
</evidence>
<dbReference type="AlphaFoldDB" id="J4IAV7"/>
<dbReference type="EMBL" id="HE797119">
    <property type="protein sequence ID" value="CCM03581.1"/>
    <property type="molecule type" value="Genomic_DNA"/>
</dbReference>
<evidence type="ECO:0000256" key="1">
    <source>
        <dbReference type="SAM" id="MobiDB-lite"/>
    </source>
</evidence>
<keyword evidence="3" id="KW-1185">Reference proteome</keyword>
<evidence type="ECO:0000313" key="2">
    <source>
        <dbReference type="EMBL" id="CCM03581.1"/>
    </source>
</evidence>